<sequence>MVERNKPDFPADPEESTDIGIVLTLNREIVNMWNYKVGGYTSILGISRPQLPDNSARVPKASWFYNQITTSLFTGAENERDNSV</sequence>
<dbReference type="AlphaFoldDB" id="A0A8T0FKR5"/>
<proteinExistence type="predicted"/>
<keyword evidence="2" id="KW-1185">Reference proteome</keyword>
<protein>
    <submittedName>
        <fullName evidence="1">Uncharacterized protein</fullName>
    </submittedName>
</protein>
<evidence type="ECO:0000313" key="2">
    <source>
        <dbReference type="Proteomes" id="UP000807504"/>
    </source>
</evidence>
<organism evidence="1 2">
    <name type="scientific">Argiope bruennichi</name>
    <name type="common">Wasp spider</name>
    <name type="synonym">Aranea bruennichi</name>
    <dbReference type="NCBI Taxonomy" id="94029"/>
    <lineage>
        <taxon>Eukaryota</taxon>
        <taxon>Metazoa</taxon>
        <taxon>Ecdysozoa</taxon>
        <taxon>Arthropoda</taxon>
        <taxon>Chelicerata</taxon>
        <taxon>Arachnida</taxon>
        <taxon>Araneae</taxon>
        <taxon>Araneomorphae</taxon>
        <taxon>Entelegynae</taxon>
        <taxon>Araneoidea</taxon>
        <taxon>Araneidae</taxon>
        <taxon>Argiope</taxon>
    </lineage>
</organism>
<dbReference type="EMBL" id="JABXBU010000011">
    <property type="protein sequence ID" value="KAF8790139.1"/>
    <property type="molecule type" value="Genomic_DNA"/>
</dbReference>
<reference evidence="1" key="2">
    <citation type="submission" date="2020-06" db="EMBL/GenBank/DDBJ databases">
        <authorList>
            <person name="Sheffer M."/>
        </authorList>
    </citation>
    <scope>NUCLEOTIDE SEQUENCE</scope>
</reference>
<accession>A0A8T0FKR5</accession>
<name>A0A8T0FKR5_ARGBR</name>
<gene>
    <name evidence="1" type="ORF">HNY73_005206</name>
</gene>
<reference evidence="1" key="1">
    <citation type="journal article" date="2020" name="bioRxiv">
        <title>Chromosome-level reference genome of the European wasp spider Argiope bruennichi: a resource for studies on range expansion and evolutionary adaptation.</title>
        <authorList>
            <person name="Sheffer M.M."/>
            <person name="Hoppe A."/>
            <person name="Krehenwinkel H."/>
            <person name="Uhl G."/>
            <person name="Kuss A.W."/>
            <person name="Jensen L."/>
            <person name="Jensen C."/>
            <person name="Gillespie R.G."/>
            <person name="Hoff K.J."/>
            <person name="Prost S."/>
        </authorList>
    </citation>
    <scope>NUCLEOTIDE SEQUENCE</scope>
</reference>
<dbReference type="Proteomes" id="UP000807504">
    <property type="component" value="Unassembled WGS sequence"/>
</dbReference>
<comment type="caution">
    <text evidence="1">The sequence shown here is derived from an EMBL/GenBank/DDBJ whole genome shotgun (WGS) entry which is preliminary data.</text>
</comment>
<evidence type="ECO:0000313" key="1">
    <source>
        <dbReference type="EMBL" id="KAF8790139.1"/>
    </source>
</evidence>